<dbReference type="OrthoDB" id="5130013at2759"/>
<sequence>MSSSNDTHRSTRALHADDPLNLVTDVAPPIHLSTTYRFPSDPNDLLPSVDPVDEFNGKNYVYSREFAPNATRFEAVLSSLIGGNAICYSTGLAALTAALVLLNPRRISIGEGYHGSHEVIGVLSRLSGLQKLDLHCSAESLEEGDVILLETPVNPLGTAFSIEEFAQKAHSRGAYLIVDSTFAPPSLQDPFQWGADIVMHSGSKYFGGHSDLLCGVLATKRQDWTKKLFEDRLAFGSVIGNLEAWLGLRSLRTLEVRVERASKSSERLISWLNQGLNAQSPAPGSEEHIIQSILQKIHHASLQNEPWVRKQMPNGFGPVFSIVLQTEDFARVLPSKLHLFQHATSLGGVESLIEWRALSDSRVDRKLLRLSVGLENWEDLKNDLLKAFKWVKGVAIRGRLQGVAAKDASTASTALATLDRVSGKKGNVVDNGASLSMALETGPISKLDQTSRYYLDYYNDQICKVFIVYDSEENPFRRLISLAVNNSVLLKSVLALAARHRANSGYSFENAIVGASPDLLQIHQDALVFKHQAIQGLTHALSDPTISEQDTTVASIFLLIFLDLLESGSDKWNFHLEGAKWLITSGQLHELQAGKSQDPGRTIEQIRKFIIKQIHVIETLGATFVRPKLLSGCTSLDHPDSLLQETVEQSFIGCPEYLLHAVQCLSAYRDSMVEPQPPTSTTSNTHMQDITSVLDLIQKFDCYTWASNLPESQKTSTRYISNLCKLAQSYKLGALIYGQRILDALLDVNTPQEELVSELIGLIDALRDDGRLLKCVLWPIFVAGLECRSQAQRDFLITSLEKFWLDTNCLNVVNAAKALQSYWQKTDKQASPTQWIFDIGDLDHDWLFI</sequence>
<dbReference type="eggNOG" id="KOG0053">
    <property type="taxonomic scope" value="Eukaryota"/>
</dbReference>
<dbReference type="FunFam" id="3.90.1150.10:FF:000066">
    <property type="entry name" value="Putative cystathionine beta-lyase"/>
    <property type="match status" value="1"/>
</dbReference>
<evidence type="ECO:0000256" key="2">
    <source>
        <dbReference type="ARBA" id="ARBA00022898"/>
    </source>
</evidence>
<dbReference type="PANTHER" id="PTHR11808:SF84">
    <property type="entry name" value="ENZYME FAMILY PROTEIN, PUTATIVE (AFU_ORTHOLOGUE AFUA_5G13810)-RELATED"/>
    <property type="match status" value="1"/>
</dbReference>
<evidence type="ECO:0000313" key="3">
    <source>
        <dbReference type="EMBL" id="OOO11555.1"/>
    </source>
</evidence>
<dbReference type="Gene3D" id="3.40.640.10">
    <property type="entry name" value="Type I PLP-dependent aspartate aminotransferase-like (Major domain)"/>
    <property type="match status" value="1"/>
</dbReference>
<dbReference type="GO" id="GO:0016846">
    <property type="term" value="F:carbon-sulfur lyase activity"/>
    <property type="evidence" value="ECO:0007669"/>
    <property type="project" value="TreeGrafter"/>
</dbReference>
<dbReference type="GO" id="GO:0030170">
    <property type="term" value="F:pyridoxal phosphate binding"/>
    <property type="evidence" value="ECO:0007669"/>
    <property type="project" value="InterPro"/>
</dbReference>
<dbReference type="SUPFAM" id="SSF53383">
    <property type="entry name" value="PLP-dependent transferases"/>
    <property type="match status" value="1"/>
</dbReference>
<accession>A0A1S9DR46</accession>
<dbReference type="EMBL" id="MKZY01000003">
    <property type="protein sequence ID" value="OOO11555.1"/>
    <property type="molecule type" value="Genomic_DNA"/>
</dbReference>
<evidence type="ECO:0000313" key="4">
    <source>
        <dbReference type="Proteomes" id="UP000190312"/>
    </source>
</evidence>
<proteinExistence type="predicted"/>
<dbReference type="GO" id="GO:0005737">
    <property type="term" value="C:cytoplasm"/>
    <property type="evidence" value="ECO:0007669"/>
    <property type="project" value="TreeGrafter"/>
</dbReference>
<keyword evidence="2" id="KW-0663">Pyridoxal phosphate</keyword>
<name>A0A1S9DR46_ASPOZ</name>
<dbReference type="InterPro" id="IPR015424">
    <property type="entry name" value="PyrdxlP-dep_Trfase"/>
</dbReference>
<dbReference type="FunFam" id="3.40.640.10:FF:000072">
    <property type="entry name" value="Putative cystathionine beta-lyase"/>
    <property type="match status" value="1"/>
</dbReference>
<evidence type="ECO:0000256" key="1">
    <source>
        <dbReference type="ARBA" id="ARBA00001933"/>
    </source>
</evidence>
<reference evidence="3 4" key="1">
    <citation type="submission" date="2016-10" db="EMBL/GenBank/DDBJ databases">
        <title>Genome sequencing of Aspergillus oryzae BCC7051.</title>
        <authorList>
            <person name="Thammarongtham C."/>
            <person name="Vorapreeda T."/>
            <person name="Nookaew I."/>
            <person name="Srisuk T."/>
            <person name="Land M."/>
            <person name="Jeennor S."/>
            <person name="Laoteng K."/>
        </authorList>
    </citation>
    <scope>NUCLEOTIDE SEQUENCE [LARGE SCALE GENOMIC DNA]</scope>
    <source>
        <strain evidence="3 4">BCC7051</strain>
    </source>
</reference>
<dbReference type="InterPro" id="IPR015421">
    <property type="entry name" value="PyrdxlP-dep_Trfase_major"/>
</dbReference>
<organism evidence="3 4">
    <name type="scientific">Aspergillus oryzae</name>
    <name type="common">Yellow koji mold</name>
    <dbReference type="NCBI Taxonomy" id="5062"/>
    <lineage>
        <taxon>Eukaryota</taxon>
        <taxon>Fungi</taxon>
        <taxon>Dikarya</taxon>
        <taxon>Ascomycota</taxon>
        <taxon>Pezizomycotina</taxon>
        <taxon>Eurotiomycetes</taxon>
        <taxon>Eurotiomycetidae</taxon>
        <taxon>Eurotiales</taxon>
        <taxon>Aspergillaceae</taxon>
        <taxon>Aspergillus</taxon>
        <taxon>Aspergillus subgen. Circumdati</taxon>
    </lineage>
</organism>
<dbReference type="VEuPathDB" id="FungiDB:AO090012000885"/>
<dbReference type="InterPro" id="IPR000277">
    <property type="entry name" value="Cys/Met-Metab_PyrdxlP-dep_enz"/>
</dbReference>
<dbReference type="GO" id="GO:0019346">
    <property type="term" value="P:transsulfuration"/>
    <property type="evidence" value="ECO:0007669"/>
    <property type="project" value="InterPro"/>
</dbReference>
<comment type="cofactor">
    <cofactor evidence="1">
        <name>pyridoxal 5'-phosphate</name>
        <dbReference type="ChEBI" id="CHEBI:597326"/>
    </cofactor>
</comment>
<dbReference type="InterPro" id="IPR015422">
    <property type="entry name" value="PyrdxlP-dep_Trfase_small"/>
</dbReference>
<dbReference type="AlphaFoldDB" id="A0A1S9DR46"/>
<dbReference type="InterPro" id="IPR021858">
    <property type="entry name" value="Fun_TF"/>
</dbReference>
<dbReference type="Gene3D" id="3.90.1150.10">
    <property type="entry name" value="Aspartate Aminotransferase, domain 1"/>
    <property type="match status" value="1"/>
</dbReference>
<dbReference type="Pfam" id="PF11951">
    <property type="entry name" value="Fungal_trans_2"/>
    <property type="match status" value="1"/>
</dbReference>
<dbReference type="Pfam" id="PF01053">
    <property type="entry name" value="Cys_Met_Meta_PP"/>
    <property type="match status" value="1"/>
</dbReference>
<protein>
    <submittedName>
        <fullName evidence="3">Cys/Met metabolism pyridoxal-phosphate-dependent protein</fullName>
    </submittedName>
</protein>
<dbReference type="PANTHER" id="PTHR11808">
    <property type="entry name" value="TRANS-SULFURATION ENZYME FAMILY MEMBER"/>
    <property type="match status" value="1"/>
</dbReference>
<comment type="caution">
    <text evidence="3">The sequence shown here is derived from an EMBL/GenBank/DDBJ whole genome shotgun (WGS) entry which is preliminary data.</text>
</comment>
<gene>
    <name evidence="3" type="ORF">OAory_01080250</name>
</gene>
<dbReference type="Proteomes" id="UP000190312">
    <property type="component" value="Unassembled WGS sequence"/>
</dbReference>